<dbReference type="InterPro" id="IPR036443">
    <property type="entry name" value="Znf_RanBP2_sf"/>
</dbReference>
<dbReference type="PROSITE" id="PS50203">
    <property type="entry name" value="CALPAIN_CAT"/>
    <property type="match status" value="1"/>
</dbReference>
<sequence>MGITDSFPRTWQCVRCTYMNSFTTSSHCEICGADRDAKLWICCSCGASNPVHIVLCNSCGSEQNTFKTKKTDWPCPKCSFVNFSDSTKCLVCKSDKLSNNQPVKLKDPVAIEVDPSRLGESQNDVLKCHKCQTLLYDNTGTHCMVCGTPCMTEGFKPRPFPQSSLPKVKPEDHPSSSGVWKCVSCTLLNDPNQTICRACGSKKGDRDKPIEKLPRSDNTWVCPVCTLTNSSSIKFCNACNTSEGDVSWTRNAERLSVPNSPTHKTCETVGVEAKRIHDENRAKEQWKNIVEICSQHNMSFVDDSFPPDPSSLYFTPRSSTHPRVARWLRPQQITSQSQLPWEVFRNPSPSDIMQGVLGDCWLLSALAVLTERPSLLEKIIVTRKICDEGAYQIRLCKDGRWTIILVDDFIPCNEYGMPVYSQAARRQLWIPLIEKAMAKLHGCYEALVAGRAIEGLSTLTGAPCETIRLQVSSTNPSNEDVIDKGLVWAKLLSCRNAGYLMGASCGGNSEDADDHIYTRVGLQSRHAYSILDIRNVQGNKLLRLRNPWGRFSWKGNWSDMSPLWTAELREELMPHGADEGLFWISFEDMMQYFDCVDVCKIRDDWTEARIASFLPPFAGGPSEVVSMAVFSPTQLDLCVYQKTARNPSSPQSLVDLCIILFRSMPNTSRPELISIISNSKRTVKGSVSFSVIVEEGVYVAVVTSFSHWRSGGGKQTGTAYPSYVLAVHSSRAVMIEQLPMTEFLLADAITWMTIKNGKSHTGIPGITIYYLSHDMAGLLVVAENRRQDMHLLVNCDCAGSFNVVSTRGLLCTTDVIPPCHRQVVIILTQLEGNDGFSVSHKLNFRTMIDNGDGDYGAQHMPELGKDLIGLHSPRPIT</sequence>
<dbReference type="PANTHER" id="PTHR10183">
    <property type="entry name" value="CALPAIN"/>
    <property type="match status" value="1"/>
</dbReference>
<keyword evidence="3" id="KW-0645">Protease</keyword>
<dbReference type="InterPro" id="IPR038765">
    <property type="entry name" value="Papain-like_cys_pep_sf"/>
</dbReference>
<keyword evidence="4" id="KW-0479">Metal-binding</keyword>
<keyword evidence="8" id="KW-0788">Thiol protease</keyword>
<dbReference type="SUPFAM" id="SSF90209">
    <property type="entry name" value="Ran binding protein zinc finger-like"/>
    <property type="match status" value="3"/>
</dbReference>
<dbReference type="GO" id="GO:0006508">
    <property type="term" value="P:proteolysis"/>
    <property type="evidence" value="ECO:0007669"/>
    <property type="project" value="UniProtKB-KW"/>
</dbReference>
<dbReference type="InterPro" id="IPR000169">
    <property type="entry name" value="Pept_cys_AS"/>
</dbReference>
<dbReference type="InterPro" id="IPR001876">
    <property type="entry name" value="Znf_RanBP2"/>
</dbReference>
<keyword evidence="12" id="KW-1185">Reference proteome</keyword>
<dbReference type="InterPro" id="IPR001300">
    <property type="entry name" value="Peptidase_C2_calpain_cat"/>
</dbReference>
<keyword evidence="2" id="KW-0597">Phosphoprotein</keyword>
<dbReference type="SUPFAM" id="SSF54001">
    <property type="entry name" value="Cysteine proteinases"/>
    <property type="match status" value="1"/>
</dbReference>
<evidence type="ECO:0000256" key="4">
    <source>
        <dbReference type="ARBA" id="ARBA00022723"/>
    </source>
</evidence>
<dbReference type="OrthoDB" id="5961677at2759"/>
<dbReference type="GO" id="GO:0008270">
    <property type="term" value="F:zinc ion binding"/>
    <property type="evidence" value="ECO:0007669"/>
    <property type="project" value="UniProtKB-KW"/>
</dbReference>
<dbReference type="AlphaFoldDB" id="A0A7D9HIG0"/>
<evidence type="ECO:0000256" key="9">
    <source>
        <dbReference type="ARBA" id="ARBA00022833"/>
    </source>
</evidence>
<comment type="similarity">
    <text evidence="1">Belongs to the peptidase C2 family.</text>
</comment>
<dbReference type="CDD" id="cd00044">
    <property type="entry name" value="CysPc"/>
    <property type="match status" value="1"/>
</dbReference>
<keyword evidence="7" id="KW-0378">Hydrolase</keyword>
<keyword evidence="9" id="KW-0862">Zinc</keyword>
<feature type="active site" evidence="10">
    <location>
        <position position="526"/>
    </location>
</feature>
<dbReference type="Gene3D" id="2.30.30.380">
    <property type="entry name" value="Zn-finger domain of Sec23/24"/>
    <property type="match status" value="1"/>
</dbReference>
<protein>
    <submittedName>
        <fullName evidence="11">Calpain-15 isoform X1</fullName>
    </submittedName>
</protein>
<evidence type="ECO:0000256" key="1">
    <source>
        <dbReference type="ARBA" id="ARBA00007623"/>
    </source>
</evidence>
<feature type="active site" evidence="10">
    <location>
        <position position="546"/>
    </location>
</feature>
<organism evidence="11 12">
    <name type="scientific">Paramuricea clavata</name>
    <name type="common">Red gorgonian</name>
    <name type="synonym">Violescent sea-whip</name>
    <dbReference type="NCBI Taxonomy" id="317549"/>
    <lineage>
        <taxon>Eukaryota</taxon>
        <taxon>Metazoa</taxon>
        <taxon>Cnidaria</taxon>
        <taxon>Anthozoa</taxon>
        <taxon>Octocorallia</taxon>
        <taxon>Malacalcyonacea</taxon>
        <taxon>Plexauridae</taxon>
        <taxon>Paramuricea</taxon>
    </lineage>
</organism>
<dbReference type="PRINTS" id="PR00704">
    <property type="entry name" value="CALPAIN"/>
</dbReference>
<evidence type="ECO:0000256" key="10">
    <source>
        <dbReference type="PIRSR" id="PIRSR622684-1"/>
    </source>
</evidence>
<dbReference type="InterPro" id="IPR022684">
    <property type="entry name" value="Calpain_cysteine_protease"/>
</dbReference>
<proteinExistence type="inferred from homology"/>
<dbReference type="Pfam" id="PF00648">
    <property type="entry name" value="Peptidase_C2"/>
    <property type="match status" value="1"/>
</dbReference>
<dbReference type="SMART" id="SM00547">
    <property type="entry name" value="ZnF_RBZ"/>
    <property type="match status" value="6"/>
</dbReference>
<comment type="caution">
    <text evidence="11">The sequence shown here is derived from an EMBL/GenBank/DDBJ whole genome shotgun (WGS) entry which is preliminary data.</text>
</comment>
<dbReference type="PROSITE" id="PS50199">
    <property type="entry name" value="ZF_RANBP2_2"/>
    <property type="match status" value="3"/>
</dbReference>
<dbReference type="GO" id="GO:0005737">
    <property type="term" value="C:cytoplasm"/>
    <property type="evidence" value="ECO:0007669"/>
    <property type="project" value="TreeGrafter"/>
</dbReference>
<keyword evidence="5" id="KW-0677">Repeat</keyword>
<dbReference type="GO" id="GO:0004198">
    <property type="term" value="F:calcium-dependent cysteine-type endopeptidase activity"/>
    <property type="evidence" value="ECO:0007669"/>
    <property type="project" value="InterPro"/>
</dbReference>
<evidence type="ECO:0000313" key="12">
    <source>
        <dbReference type="Proteomes" id="UP001152795"/>
    </source>
</evidence>
<keyword evidence="6" id="KW-0863">Zinc-finger</keyword>
<dbReference type="Gene3D" id="4.10.1060.10">
    <property type="entry name" value="Zinc finger, RanBP2-type"/>
    <property type="match status" value="2"/>
</dbReference>
<reference evidence="11" key="1">
    <citation type="submission" date="2020-04" db="EMBL/GenBank/DDBJ databases">
        <authorList>
            <person name="Alioto T."/>
            <person name="Alioto T."/>
            <person name="Gomez Garrido J."/>
        </authorList>
    </citation>
    <scope>NUCLEOTIDE SEQUENCE</scope>
    <source>
        <strain evidence="11">A484AB</strain>
    </source>
</reference>
<feature type="active site" evidence="10">
    <location>
        <position position="360"/>
    </location>
</feature>
<evidence type="ECO:0000256" key="7">
    <source>
        <dbReference type="ARBA" id="ARBA00022801"/>
    </source>
</evidence>
<dbReference type="PROSITE" id="PS01358">
    <property type="entry name" value="ZF_RANBP2_1"/>
    <property type="match status" value="3"/>
</dbReference>
<evidence type="ECO:0000313" key="11">
    <source>
        <dbReference type="EMBL" id="CAB3982447.1"/>
    </source>
</evidence>
<evidence type="ECO:0000256" key="5">
    <source>
        <dbReference type="ARBA" id="ARBA00022737"/>
    </source>
</evidence>
<dbReference type="PROSITE" id="PS00139">
    <property type="entry name" value="THIOL_PROTEASE_CYS"/>
    <property type="match status" value="1"/>
</dbReference>
<dbReference type="SMART" id="SM00230">
    <property type="entry name" value="CysPc"/>
    <property type="match status" value="1"/>
</dbReference>
<evidence type="ECO:0000256" key="3">
    <source>
        <dbReference type="ARBA" id="ARBA00022670"/>
    </source>
</evidence>
<evidence type="ECO:0000256" key="2">
    <source>
        <dbReference type="ARBA" id="ARBA00022553"/>
    </source>
</evidence>
<dbReference type="Proteomes" id="UP001152795">
    <property type="component" value="Unassembled WGS sequence"/>
</dbReference>
<dbReference type="FunFam" id="3.90.70.10:FF:000010">
    <property type="entry name" value="Calpain 15"/>
    <property type="match status" value="1"/>
</dbReference>
<accession>A0A7D9HIG0</accession>
<dbReference type="EMBL" id="CACRXK020000501">
    <property type="protein sequence ID" value="CAB3982447.1"/>
    <property type="molecule type" value="Genomic_DNA"/>
</dbReference>
<dbReference type="PANTHER" id="PTHR10183:SF382">
    <property type="entry name" value="CALPAIN-15"/>
    <property type="match status" value="1"/>
</dbReference>
<dbReference type="Gene3D" id="3.90.70.10">
    <property type="entry name" value="Cysteine proteinases"/>
    <property type="match status" value="1"/>
</dbReference>
<gene>
    <name evidence="11" type="ORF">PACLA_8A054534</name>
</gene>
<evidence type="ECO:0000256" key="8">
    <source>
        <dbReference type="ARBA" id="ARBA00022807"/>
    </source>
</evidence>
<dbReference type="Pfam" id="PF00641">
    <property type="entry name" value="Zn_ribbon_RanBP"/>
    <property type="match status" value="2"/>
</dbReference>
<name>A0A7D9HIG0_PARCT</name>
<evidence type="ECO:0000256" key="6">
    <source>
        <dbReference type="ARBA" id="ARBA00022771"/>
    </source>
</evidence>